<dbReference type="InterPro" id="IPR022418">
    <property type="entry name" value="Porphobilinogen_deaminase_C"/>
</dbReference>
<comment type="subunit">
    <text evidence="4 8">Monomer.</text>
</comment>
<reference evidence="11" key="1">
    <citation type="submission" date="2020-07" db="EMBL/GenBank/DDBJ databases">
        <title>Huge and variable diversity of episymbiotic CPR bacteria and DPANN archaea in groundwater ecosystems.</title>
        <authorList>
            <person name="He C.Y."/>
            <person name="Keren R."/>
            <person name="Whittaker M."/>
            <person name="Farag I.F."/>
            <person name="Doudna J."/>
            <person name="Cate J.H.D."/>
            <person name="Banfield J.F."/>
        </authorList>
    </citation>
    <scope>NUCLEOTIDE SEQUENCE</scope>
    <source>
        <strain evidence="11">NC_groundwater_672_Ag_B-0.1um_62_36</strain>
    </source>
</reference>
<comment type="catalytic activity">
    <reaction evidence="7 8">
        <text>4 porphobilinogen + H2O = hydroxymethylbilane + 4 NH4(+)</text>
        <dbReference type="Rhea" id="RHEA:13185"/>
        <dbReference type="ChEBI" id="CHEBI:15377"/>
        <dbReference type="ChEBI" id="CHEBI:28938"/>
        <dbReference type="ChEBI" id="CHEBI:57845"/>
        <dbReference type="ChEBI" id="CHEBI:58126"/>
        <dbReference type="EC" id="2.5.1.61"/>
    </reaction>
</comment>
<comment type="function">
    <text evidence="1 8">Tetrapolymerization of the monopyrrole PBG into the hydroxymethylbilane pre-uroporphyrinogen in several discrete steps.</text>
</comment>
<comment type="caution">
    <text evidence="11">The sequence shown here is derived from an EMBL/GenBank/DDBJ whole genome shotgun (WGS) entry which is preliminary data.</text>
</comment>
<dbReference type="AlphaFoldDB" id="A0A932FXP2"/>
<dbReference type="InterPro" id="IPR022419">
    <property type="entry name" value="Porphobilin_deaminase_cofac_BS"/>
</dbReference>
<dbReference type="SUPFAM" id="SSF53850">
    <property type="entry name" value="Periplasmic binding protein-like II"/>
    <property type="match status" value="1"/>
</dbReference>
<comment type="similarity">
    <text evidence="3 8">Belongs to the HMBS family.</text>
</comment>
<sequence length="308" mass="33381">MKNKKNIRIGTRGSLLALWQTRWVAARLKELEPGLEVDVRVIQTTGDKILDAPLAKIGGKGLFVKEIEEALLSGQVDLAVHSVKDLPTDLPEGLLLGAVPVREDPWDAWIAREGVPLDQLRSGARIGTSSLRRQAQLLRRRPDWEIVSLRGNLDTRLRKLSSEGLDGIVLAWAGLERMGWADRVTEILPAEVCLPAIGQGALGIEVRQDAEEEMPFLDCLNHPPSYQAVAAERAFLRRLGGGCQVPIAALAEVQGDQLSLRGLVCSPRGDRWVSGKMGGKAGEAPALGQCLAERLLAEGAEAILEALL</sequence>
<dbReference type="HAMAP" id="MF_00260">
    <property type="entry name" value="Porphobil_deam"/>
    <property type="match status" value="1"/>
</dbReference>
<evidence type="ECO:0000256" key="6">
    <source>
        <dbReference type="ARBA" id="ARBA00023244"/>
    </source>
</evidence>
<dbReference type="GO" id="GO:0004418">
    <property type="term" value="F:hydroxymethylbilane synthase activity"/>
    <property type="evidence" value="ECO:0007669"/>
    <property type="project" value="UniProtKB-UniRule"/>
</dbReference>
<dbReference type="PROSITE" id="PS00533">
    <property type="entry name" value="PORPHOBILINOGEN_DEAM"/>
    <property type="match status" value="1"/>
</dbReference>
<comment type="cofactor">
    <cofactor evidence="8">
        <name>dipyrromethane</name>
        <dbReference type="ChEBI" id="CHEBI:60342"/>
    </cofactor>
    <text evidence="8">Binds 1 dipyrromethane group covalently.</text>
</comment>
<organism evidence="11 12">
    <name type="scientific">Tectimicrobiota bacterium</name>
    <dbReference type="NCBI Taxonomy" id="2528274"/>
    <lineage>
        <taxon>Bacteria</taxon>
        <taxon>Pseudomonadati</taxon>
        <taxon>Nitrospinota/Tectimicrobiota group</taxon>
        <taxon>Candidatus Tectimicrobiota</taxon>
    </lineage>
</organism>
<feature type="domain" description="Porphobilinogen deaminase N-terminal" evidence="9">
    <location>
        <begin position="7"/>
        <end position="212"/>
    </location>
</feature>
<protein>
    <recommendedName>
        <fullName evidence="8">Porphobilinogen deaminase</fullName>
        <shortName evidence="8">PBG</shortName>
        <ecNumber evidence="8">2.5.1.61</ecNumber>
    </recommendedName>
    <alternativeName>
        <fullName evidence="8">Hydroxymethylbilane synthase</fullName>
        <shortName evidence="8">HMBS</shortName>
    </alternativeName>
    <alternativeName>
        <fullName evidence="8">Pre-uroporphyrinogen synthase</fullName>
    </alternativeName>
</protein>
<dbReference type="Proteomes" id="UP000769766">
    <property type="component" value="Unassembled WGS sequence"/>
</dbReference>
<keyword evidence="5 8" id="KW-0808">Transferase</keyword>
<evidence type="ECO:0000313" key="11">
    <source>
        <dbReference type="EMBL" id="MBI2877587.1"/>
    </source>
</evidence>
<dbReference type="EMBL" id="JACPRF010000367">
    <property type="protein sequence ID" value="MBI2877587.1"/>
    <property type="molecule type" value="Genomic_DNA"/>
</dbReference>
<evidence type="ECO:0000313" key="12">
    <source>
        <dbReference type="Proteomes" id="UP000769766"/>
    </source>
</evidence>
<dbReference type="FunFam" id="3.40.190.10:FF:000005">
    <property type="entry name" value="Porphobilinogen deaminase"/>
    <property type="match status" value="1"/>
</dbReference>
<dbReference type="PANTHER" id="PTHR11557:SF0">
    <property type="entry name" value="PORPHOBILINOGEN DEAMINASE"/>
    <property type="match status" value="1"/>
</dbReference>
<keyword evidence="6 8" id="KW-0627">Porphyrin biosynthesis</keyword>
<gene>
    <name evidence="8 11" type="primary">hemC</name>
    <name evidence="11" type="ORF">HYY20_11970</name>
</gene>
<evidence type="ECO:0000256" key="1">
    <source>
        <dbReference type="ARBA" id="ARBA00002869"/>
    </source>
</evidence>
<dbReference type="InterPro" id="IPR000860">
    <property type="entry name" value="HemC"/>
</dbReference>
<dbReference type="InterPro" id="IPR036803">
    <property type="entry name" value="Porphobilinogen_deaminase_C_sf"/>
</dbReference>
<dbReference type="EC" id="2.5.1.61" evidence="8"/>
<dbReference type="Pfam" id="PF01379">
    <property type="entry name" value="Porphobil_deam"/>
    <property type="match status" value="1"/>
</dbReference>
<dbReference type="PIRSF" id="PIRSF001438">
    <property type="entry name" value="4pyrrol_synth_OHMeBilane_synth"/>
    <property type="match status" value="1"/>
</dbReference>
<dbReference type="GO" id="GO:0006782">
    <property type="term" value="P:protoporphyrinogen IX biosynthetic process"/>
    <property type="evidence" value="ECO:0007669"/>
    <property type="project" value="UniProtKB-UniRule"/>
</dbReference>
<evidence type="ECO:0000256" key="5">
    <source>
        <dbReference type="ARBA" id="ARBA00022679"/>
    </source>
</evidence>
<comment type="miscellaneous">
    <text evidence="8">The porphobilinogen subunits are added to the dipyrromethane group.</text>
</comment>
<dbReference type="InterPro" id="IPR022417">
    <property type="entry name" value="Porphobilin_deaminase_N"/>
</dbReference>
<dbReference type="Pfam" id="PF03900">
    <property type="entry name" value="Porphobil_deamC"/>
    <property type="match status" value="1"/>
</dbReference>
<evidence type="ECO:0000256" key="7">
    <source>
        <dbReference type="ARBA" id="ARBA00048169"/>
    </source>
</evidence>
<accession>A0A932FXP2</accession>
<evidence type="ECO:0000256" key="4">
    <source>
        <dbReference type="ARBA" id="ARBA00011245"/>
    </source>
</evidence>
<dbReference type="FunFam" id="3.40.190.10:FF:000004">
    <property type="entry name" value="Porphobilinogen deaminase"/>
    <property type="match status" value="1"/>
</dbReference>
<dbReference type="Gene3D" id="3.40.190.10">
    <property type="entry name" value="Periplasmic binding protein-like II"/>
    <property type="match status" value="2"/>
</dbReference>
<dbReference type="PRINTS" id="PR00151">
    <property type="entry name" value="PORPHBDMNASE"/>
</dbReference>
<evidence type="ECO:0000259" key="9">
    <source>
        <dbReference type="Pfam" id="PF01379"/>
    </source>
</evidence>
<dbReference type="PANTHER" id="PTHR11557">
    <property type="entry name" value="PORPHOBILINOGEN DEAMINASE"/>
    <property type="match status" value="1"/>
</dbReference>
<dbReference type="Gene3D" id="3.30.160.40">
    <property type="entry name" value="Porphobilinogen deaminase, C-terminal domain"/>
    <property type="match status" value="1"/>
</dbReference>
<evidence type="ECO:0000256" key="8">
    <source>
        <dbReference type="HAMAP-Rule" id="MF_00260"/>
    </source>
</evidence>
<dbReference type="GO" id="GO:0005737">
    <property type="term" value="C:cytoplasm"/>
    <property type="evidence" value="ECO:0007669"/>
    <property type="project" value="UniProtKB-UniRule"/>
</dbReference>
<dbReference type="SUPFAM" id="SSF54782">
    <property type="entry name" value="Porphobilinogen deaminase (hydroxymethylbilane synthase), C-terminal domain"/>
    <property type="match status" value="1"/>
</dbReference>
<feature type="modified residue" description="S-(dipyrrolylmethanemethyl)cysteine" evidence="8">
    <location>
        <position position="243"/>
    </location>
</feature>
<evidence type="ECO:0000256" key="2">
    <source>
        <dbReference type="ARBA" id="ARBA00004735"/>
    </source>
</evidence>
<feature type="domain" description="Porphobilinogen deaminase C-terminal" evidence="10">
    <location>
        <begin position="227"/>
        <end position="296"/>
    </location>
</feature>
<name>A0A932FXP2_UNCTE</name>
<dbReference type="NCBIfam" id="TIGR00212">
    <property type="entry name" value="hemC"/>
    <property type="match status" value="1"/>
</dbReference>
<proteinExistence type="inferred from homology"/>
<evidence type="ECO:0000259" key="10">
    <source>
        <dbReference type="Pfam" id="PF03900"/>
    </source>
</evidence>
<comment type="pathway">
    <text evidence="2">Porphyrin-containing compound metabolism; protoporphyrin-IX biosynthesis; coproporphyrinogen-III from 5-aminolevulinate: step 2/4.</text>
</comment>
<dbReference type="CDD" id="cd13646">
    <property type="entry name" value="PBP2_EcHMBS_like"/>
    <property type="match status" value="1"/>
</dbReference>
<evidence type="ECO:0000256" key="3">
    <source>
        <dbReference type="ARBA" id="ARBA00005638"/>
    </source>
</evidence>